<feature type="region of interest" description="Disordered" evidence="1">
    <location>
        <begin position="1"/>
        <end position="66"/>
    </location>
</feature>
<feature type="compositionally biased region" description="Basic and acidic residues" evidence="1">
    <location>
        <begin position="18"/>
        <end position="31"/>
    </location>
</feature>
<keyword evidence="2" id="KW-1133">Transmembrane helix</keyword>
<dbReference type="Proteomes" id="UP000237822">
    <property type="component" value="Unassembled WGS sequence"/>
</dbReference>
<feature type="transmembrane region" description="Helical" evidence="2">
    <location>
        <begin position="266"/>
        <end position="286"/>
    </location>
</feature>
<evidence type="ECO:0000313" key="3">
    <source>
        <dbReference type="EMBL" id="PRY57019.1"/>
    </source>
</evidence>
<evidence type="ECO:0000256" key="2">
    <source>
        <dbReference type="SAM" id="Phobius"/>
    </source>
</evidence>
<keyword evidence="4" id="KW-1185">Reference proteome</keyword>
<name>A0A2T0UGF3_9MICO</name>
<protein>
    <recommendedName>
        <fullName evidence="5">ABC transporter permease</fullName>
    </recommendedName>
</protein>
<proteinExistence type="predicted"/>
<feature type="transmembrane region" description="Helical" evidence="2">
    <location>
        <begin position="291"/>
        <end position="311"/>
    </location>
</feature>
<organism evidence="3 4">
    <name type="scientific">Knoellia remsis</name>
    <dbReference type="NCBI Taxonomy" id="407159"/>
    <lineage>
        <taxon>Bacteria</taxon>
        <taxon>Bacillati</taxon>
        <taxon>Actinomycetota</taxon>
        <taxon>Actinomycetes</taxon>
        <taxon>Micrococcales</taxon>
        <taxon>Intrasporangiaceae</taxon>
        <taxon>Knoellia</taxon>
    </lineage>
</organism>
<feature type="compositionally biased region" description="Polar residues" evidence="1">
    <location>
        <begin position="1"/>
        <end position="13"/>
    </location>
</feature>
<reference evidence="3 4" key="1">
    <citation type="submission" date="2018-03" db="EMBL/GenBank/DDBJ databases">
        <title>Genomic Encyclopedia of Archaeal and Bacterial Type Strains, Phase II (KMG-II): from individual species to whole genera.</title>
        <authorList>
            <person name="Goeker M."/>
        </authorList>
    </citation>
    <scope>NUCLEOTIDE SEQUENCE [LARGE SCALE GENOMIC DNA]</scope>
    <source>
        <strain evidence="3 4">ATCC BAA-1496</strain>
    </source>
</reference>
<evidence type="ECO:0008006" key="5">
    <source>
        <dbReference type="Google" id="ProtNLM"/>
    </source>
</evidence>
<feature type="transmembrane region" description="Helical" evidence="2">
    <location>
        <begin position="207"/>
        <end position="226"/>
    </location>
</feature>
<gene>
    <name evidence="3" type="ORF">BCF74_11724</name>
</gene>
<feature type="transmembrane region" description="Helical" evidence="2">
    <location>
        <begin position="69"/>
        <end position="91"/>
    </location>
</feature>
<sequence>MSTTRPTGDTPASTPRPLPEHAPNHTPEHAPEPAPHPTGDPASAAVPSRAHATTSEHSPRSSHRPSTGVLLAAVPVTLAALVGLVLVAFGLPAVKAAPHDLPLGVAGPKLMTEQLTSALAQRDPGAFDVRVYDDEVALTRAIENREVYGGLLATPRGSTVLTASAASPVVAQSLIAMGTEISRQSGGTGTPTVRDVVPLTRDDPRGAGLGAALLPLVIGAILPAVVFTRLGASRRVMLAAGAVYAAVAGLAFAAVLHFGFGSIAGNFWLEAGVFAATIGAGMLALLGLHRVLGMVGLGLGAALLVLVGNPLSGAQSAPEFLASPWREIGQSMPPGAGSQLLRSVAFFDGAGAKDAWIVIGAWALAGLLLLALPSRRRSEG</sequence>
<evidence type="ECO:0000256" key="1">
    <source>
        <dbReference type="SAM" id="MobiDB-lite"/>
    </source>
</evidence>
<evidence type="ECO:0000313" key="4">
    <source>
        <dbReference type="Proteomes" id="UP000237822"/>
    </source>
</evidence>
<keyword evidence="2" id="KW-0812">Transmembrane</keyword>
<feature type="transmembrane region" description="Helical" evidence="2">
    <location>
        <begin position="238"/>
        <end position="260"/>
    </location>
</feature>
<dbReference type="AlphaFoldDB" id="A0A2T0UGF3"/>
<comment type="caution">
    <text evidence="3">The sequence shown here is derived from an EMBL/GenBank/DDBJ whole genome shotgun (WGS) entry which is preliminary data.</text>
</comment>
<feature type="transmembrane region" description="Helical" evidence="2">
    <location>
        <begin position="355"/>
        <end position="372"/>
    </location>
</feature>
<accession>A0A2T0UGF3</accession>
<dbReference type="EMBL" id="PVTI01000017">
    <property type="protein sequence ID" value="PRY57019.1"/>
    <property type="molecule type" value="Genomic_DNA"/>
</dbReference>
<keyword evidence="2" id="KW-0472">Membrane</keyword>